<dbReference type="GO" id="GO:0008483">
    <property type="term" value="F:transaminase activity"/>
    <property type="evidence" value="ECO:0007669"/>
    <property type="project" value="UniProtKB-KW"/>
</dbReference>
<evidence type="ECO:0000256" key="1">
    <source>
        <dbReference type="SAM" id="MobiDB-lite"/>
    </source>
</evidence>
<keyword evidence="2" id="KW-0808">Transferase</keyword>
<protein>
    <submittedName>
        <fullName evidence="2">Aminotransferase yhxA</fullName>
    </submittedName>
</protein>
<organism evidence="2 3">
    <name type="scientific">Lysinibacillus halotolerans</name>
    <dbReference type="NCBI Taxonomy" id="1368476"/>
    <lineage>
        <taxon>Bacteria</taxon>
        <taxon>Bacillati</taxon>
        <taxon>Bacillota</taxon>
        <taxon>Bacilli</taxon>
        <taxon>Bacillales</taxon>
        <taxon>Bacillaceae</taxon>
        <taxon>Lysinibacillus</taxon>
    </lineage>
</organism>
<sequence>MGKTRKVMVGVTSTALTLGLAGCGSNTAEGSPPDDQYCNDWEWDNDDGVWECDDRHSSYYGHYYYGGTYYKDKNSLLKSSSFKSSKSSSSVKKSSGFGSGSKSFGG</sequence>
<dbReference type="PROSITE" id="PS51257">
    <property type="entry name" value="PROKAR_LIPOPROTEIN"/>
    <property type="match status" value="1"/>
</dbReference>
<dbReference type="OrthoDB" id="2666077at2"/>
<accession>A0A3M8H511</accession>
<dbReference type="AlphaFoldDB" id="A0A3M8H511"/>
<name>A0A3M8H511_9BACI</name>
<feature type="compositionally biased region" description="Low complexity" evidence="1">
    <location>
        <begin position="80"/>
        <end position="96"/>
    </location>
</feature>
<feature type="region of interest" description="Disordered" evidence="1">
    <location>
        <begin position="80"/>
        <end position="106"/>
    </location>
</feature>
<evidence type="ECO:0000313" key="3">
    <source>
        <dbReference type="Proteomes" id="UP000279909"/>
    </source>
</evidence>
<evidence type="ECO:0000313" key="2">
    <source>
        <dbReference type="EMBL" id="RNC97304.1"/>
    </source>
</evidence>
<dbReference type="RefSeq" id="WP_122973341.1">
    <property type="nucleotide sequence ID" value="NZ_RHLQ01000054.1"/>
</dbReference>
<dbReference type="EMBL" id="RHLQ01000054">
    <property type="protein sequence ID" value="RNC97304.1"/>
    <property type="molecule type" value="Genomic_DNA"/>
</dbReference>
<proteinExistence type="predicted"/>
<keyword evidence="2" id="KW-0032">Aminotransferase</keyword>
<gene>
    <name evidence="2" type="ORF">EC501_15950</name>
</gene>
<comment type="caution">
    <text evidence="2">The sequence shown here is derived from an EMBL/GenBank/DDBJ whole genome shotgun (WGS) entry which is preliminary data.</text>
</comment>
<reference evidence="2 3" key="1">
    <citation type="journal article" date="2014" name="Int. J. Syst. Evol. Microbiol.">
        <title>Lysinibacillus halotolerans sp. nov., isolated from saline-alkaline soil.</title>
        <authorList>
            <person name="Kong D."/>
            <person name="Wang Y."/>
            <person name="Zhao B."/>
            <person name="Li Y."/>
            <person name="Song J."/>
            <person name="Zhai Y."/>
            <person name="Zhang C."/>
            <person name="Wang H."/>
            <person name="Chen X."/>
            <person name="Zhao B."/>
            <person name="Ruan Z."/>
        </authorList>
    </citation>
    <scope>NUCLEOTIDE SEQUENCE [LARGE SCALE GENOMIC DNA]</scope>
    <source>
        <strain evidence="2 3">MCCC 1A12703</strain>
    </source>
</reference>
<feature type="compositionally biased region" description="Gly residues" evidence="1">
    <location>
        <begin position="97"/>
        <end position="106"/>
    </location>
</feature>
<dbReference type="Proteomes" id="UP000279909">
    <property type="component" value="Unassembled WGS sequence"/>
</dbReference>
<keyword evidence="3" id="KW-1185">Reference proteome</keyword>